<name>A0A5N0ELA2_9NOCA</name>
<dbReference type="Proteomes" id="UP000323876">
    <property type="component" value="Unassembled WGS sequence"/>
</dbReference>
<comment type="caution">
    <text evidence="1">The sequence shown here is derived from an EMBL/GenBank/DDBJ whole genome shotgun (WGS) entry which is preliminary data.</text>
</comment>
<proteinExistence type="predicted"/>
<dbReference type="AlphaFoldDB" id="A0A5N0ELA2"/>
<dbReference type="OrthoDB" id="5517693at2"/>
<organism evidence="1 2">
    <name type="scientific">Nocardia colli</name>
    <dbReference type="NCBI Taxonomy" id="2545717"/>
    <lineage>
        <taxon>Bacteria</taxon>
        <taxon>Bacillati</taxon>
        <taxon>Actinomycetota</taxon>
        <taxon>Actinomycetes</taxon>
        <taxon>Mycobacteriales</taxon>
        <taxon>Nocardiaceae</taxon>
        <taxon>Nocardia</taxon>
    </lineage>
</organism>
<accession>A0A5N0ELA2</accession>
<evidence type="ECO:0000313" key="1">
    <source>
        <dbReference type="EMBL" id="KAA8889783.1"/>
    </source>
</evidence>
<dbReference type="EMBL" id="VXLC01000001">
    <property type="protein sequence ID" value="KAA8889783.1"/>
    <property type="molecule type" value="Genomic_DNA"/>
</dbReference>
<evidence type="ECO:0000313" key="2">
    <source>
        <dbReference type="Proteomes" id="UP000323876"/>
    </source>
</evidence>
<keyword evidence="2" id="KW-1185">Reference proteome</keyword>
<sequence length="318" mass="35037">MDGSELISRRQALACGMSDTDLRRLCHSGGWERVRAGQYLRSPLSELTPEGRHLMLVLATGEAMSDAAVASHCSAVVIHGAPTWALPLDRVHMTRDRVNGGRKGRQLVVHSAQIEPDEITIVNGIRVTTPARTVIDIARSESFEQSVAVADAFLRQGLTTADELRAHLLRARYRPGCRKAADVVGFADGRSESVGESRSRIAIRRGGLPPAELQARVFTDNGICVGRVDFLFAEFGVIGEFDGKVKYQSELRGARMPEQVVIAEKIREDKLRALGWMVVRWTWSDLDYPDQLIRRIRAAAAAAAHTHRIGCWTPTAPI</sequence>
<protein>
    <submittedName>
        <fullName evidence="1">Type IV toxin-antitoxin system AbiEi family antitoxin domain-containing protein</fullName>
    </submittedName>
</protein>
<gene>
    <name evidence="1" type="ORF">F3087_00070</name>
</gene>
<dbReference type="RefSeq" id="WP_150399704.1">
    <property type="nucleotide sequence ID" value="NZ_VXLC01000001.1"/>
</dbReference>
<reference evidence="1 2" key="1">
    <citation type="submission" date="2019-09" db="EMBL/GenBank/DDBJ databases">
        <authorList>
            <person name="Wang X."/>
        </authorList>
    </citation>
    <scope>NUCLEOTIDE SEQUENCE [LARGE SCALE GENOMIC DNA]</scope>
    <source>
        <strain evidence="1 2">CICC 11023</strain>
    </source>
</reference>